<feature type="transmembrane region" description="Helical" evidence="6">
    <location>
        <begin position="405"/>
        <end position="427"/>
    </location>
</feature>
<feature type="compositionally biased region" description="Basic and acidic residues" evidence="5">
    <location>
        <begin position="541"/>
        <end position="551"/>
    </location>
</feature>
<feature type="transmembrane region" description="Helical" evidence="6">
    <location>
        <begin position="499"/>
        <end position="518"/>
    </location>
</feature>
<keyword evidence="4 6" id="KW-0472">Membrane</keyword>
<evidence type="ECO:0000256" key="1">
    <source>
        <dbReference type="ARBA" id="ARBA00004141"/>
    </source>
</evidence>
<dbReference type="PROSITE" id="PS50850">
    <property type="entry name" value="MFS"/>
    <property type="match status" value="1"/>
</dbReference>
<evidence type="ECO:0000256" key="6">
    <source>
        <dbReference type="SAM" id="Phobius"/>
    </source>
</evidence>
<dbReference type="SUPFAM" id="SSF103473">
    <property type="entry name" value="MFS general substrate transporter"/>
    <property type="match status" value="1"/>
</dbReference>
<dbReference type="PANTHER" id="PTHR23502">
    <property type="entry name" value="MAJOR FACILITATOR SUPERFAMILY"/>
    <property type="match status" value="1"/>
</dbReference>
<keyword evidence="2 6" id="KW-0812">Transmembrane</keyword>
<dbReference type="InterPro" id="IPR020846">
    <property type="entry name" value="MFS_dom"/>
</dbReference>
<protein>
    <recommendedName>
        <fullName evidence="7">Major facilitator superfamily (MFS) profile domain-containing protein</fullName>
    </recommendedName>
</protein>
<dbReference type="Proteomes" id="UP001430584">
    <property type="component" value="Unassembled WGS sequence"/>
</dbReference>
<evidence type="ECO:0000313" key="8">
    <source>
        <dbReference type="EMBL" id="KAL0258681.1"/>
    </source>
</evidence>
<accession>A0ABR3CG47</accession>
<reference evidence="8 9" key="1">
    <citation type="submission" date="2024-02" db="EMBL/GenBank/DDBJ databases">
        <title>De novo assembly and annotation of 12 fungi associated with fruit tree decline syndrome in Ontario, Canada.</title>
        <authorList>
            <person name="Sulman M."/>
            <person name="Ellouze W."/>
            <person name="Ilyukhin E."/>
        </authorList>
    </citation>
    <scope>NUCLEOTIDE SEQUENCE [LARGE SCALE GENOMIC DNA]</scope>
    <source>
        <strain evidence="8 9">FDS-637</strain>
    </source>
</reference>
<evidence type="ECO:0000256" key="3">
    <source>
        <dbReference type="ARBA" id="ARBA00022989"/>
    </source>
</evidence>
<evidence type="ECO:0000313" key="9">
    <source>
        <dbReference type="Proteomes" id="UP001430584"/>
    </source>
</evidence>
<keyword evidence="9" id="KW-1185">Reference proteome</keyword>
<name>A0ABR3CG47_9PEZI</name>
<feature type="region of interest" description="Disordered" evidence="5">
    <location>
        <begin position="1"/>
        <end position="57"/>
    </location>
</feature>
<proteinExistence type="predicted"/>
<feature type="transmembrane region" description="Helical" evidence="6">
    <location>
        <begin position="146"/>
        <end position="168"/>
    </location>
</feature>
<dbReference type="GeneID" id="92010267"/>
<feature type="compositionally biased region" description="Acidic residues" evidence="5">
    <location>
        <begin position="552"/>
        <end position="563"/>
    </location>
</feature>
<dbReference type="Gene3D" id="1.20.1250.20">
    <property type="entry name" value="MFS general substrate transporter like domains"/>
    <property type="match status" value="1"/>
</dbReference>
<comment type="caution">
    <text evidence="8">The sequence shown here is derived from an EMBL/GenBank/DDBJ whole genome shotgun (WGS) entry which is preliminary data.</text>
</comment>
<feature type="domain" description="Major facilitator superfamily (MFS) profile" evidence="7">
    <location>
        <begin position="104"/>
        <end position="523"/>
    </location>
</feature>
<dbReference type="InterPro" id="IPR036259">
    <property type="entry name" value="MFS_trans_sf"/>
</dbReference>
<gene>
    <name evidence="8" type="ORF">SLS55_006182</name>
</gene>
<feature type="transmembrane region" description="Helical" evidence="6">
    <location>
        <begin position="264"/>
        <end position="283"/>
    </location>
</feature>
<keyword evidence="3 6" id="KW-1133">Transmembrane helix</keyword>
<feature type="transmembrane region" description="Helical" evidence="6">
    <location>
        <begin position="103"/>
        <end position="126"/>
    </location>
</feature>
<feature type="transmembrane region" description="Helical" evidence="6">
    <location>
        <begin position="236"/>
        <end position="258"/>
    </location>
</feature>
<dbReference type="Pfam" id="PF07690">
    <property type="entry name" value="MFS_1"/>
    <property type="match status" value="1"/>
</dbReference>
<evidence type="ECO:0000256" key="5">
    <source>
        <dbReference type="SAM" id="MobiDB-lite"/>
    </source>
</evidence>
<evidence type="ECO:0000259" key="7">
    <source>
        <dbReference type="PROSITE" id="PS50850"/>
    </source>
</evidence>
<feature type="transmembrane region" description="Helical" evidence="6">
    <location>
        <begin position="363"/>
        <end position="384"/>
    </location>
</feature>
<sequence length="563" mass="61813">MSRFEAISAPSAPVEEGQETPTPCPPPPEKAKTLSSGAARRGSGAGSFDLEKQATVDEGRPTLEHTISHVTTHDIAHVPTAHTGGPPVSDEIYDRFSLTRKNIITAVLSFCGFLAPISSTTVLAAIPEVAETFGSDGTTINISNALYMLFMGISPMFWGPIGQVYALSPNLAAFFVFRIMTAIQGTSFLIIGSSCIGDIFRPVSSPDSQTHSALFLSPLTDIDASNQTERGTALSWFLSGTLVGPAFGPFIGGIIVTFRSWRDIFWLQTALGGFGFMLILFLLPETTHYKRSVEFEGLKTKEKAAKMWHWTNPFRVLRLYRYPNLITVGLASSSLVWNMYSLLTPIRYVLNPRFHLTSPIQSGLFYIAPGCGYLFGTFFGGRWADRVVHKYIRKRGGERVPEDRLNSCLPFLGGVIPACMLVYGWSIETEKGGIPLPVITMFLQGVAQLFCFPSLNTYCLDVMQAQSAEVVAGNYVIRYVFAALGSALCLPAIEKIGVGWFSTISAGFLVGAMVLTWLTTRYGRLWRDNVDAKKKAERVREGERQRARVRDGEDEEEEESGAA</sequence>
<feature type="transmembrane region" description="Helical" evidence="6">
    <location>
        <begin position="325"/>
        <end position="343"/>
    </location>
</feature>
<dbReference type="InterPro" id="IPR011701">
    <property type="entry name" value="MFS"/>
</dbReference>
<comment type="subcellular location">
    <subcellularLocation>
        <location evidence="1">Membrane</location>
        <topology evidence="1">Multi-pass membrane protein</topology>
    </subcellularLocation>
</comment>
<feature type="region of interest" description="Disordered" evidence="5">
    <location>
        <begin position="541"/>
        <end position="563"/>
    </location>
</feature>
<feature type="transmembrane region" description="Helical" evidence="6">
    <location>
        <begin position="476"/>
        <end position="493"/>
    </location>
</feature>
<dbReference type="RefSeq" id="XP_066631710.1">
    <property type="nucleotide sequence ID" value="XM_066777615.1"/>
</dbReference>
<dbReference type="EMBL" id="JAJVCZ030000006">
    <property type="protein sequence ID" value="KAL0258681.1"/>
    <property type="molecule type" value="Genomic_DNA"/>
</dbReference>
<evidence type="ECO:0000256" key="2">
    <source>
        <dbReference type="ARBA" id="ARBA00022692"/>
    </source>
</evidence>
<evidence type="ECO:0000256" key="4">
    <source>
        <dbReference type="ARBA" id="ARBA00023136"/>
    </source>
</evidence>
<dbReference type="PANTHER" id="PTHR23502:SF64">
    <property type="entry name" value="TRANSPORTER, PUTATIVE (AFU_ORTHOLOGUE AFUA_3G11760)-RELATED"/>
    <property type="match status" value="1"/>
</dbReference>
<organism evidence="8 9">
    <name type="scientific">Diplodia seriata</name>
    <dbReference type="NCBI Taxonomy" id="420778"/>
    <lineage>
        <taxon>Eukaryota</taxon>
        <taxon>Fungi</taxon>
        <taxon>Dikarya</taxon>
        <taxon>Ascomycota</taxon>
        <taxon>Pezizomycotina</taxon>
        <taxon>Dothideomycetes</taxon>
        <taxon>Dothideomycetes incertae sedis</taxon>
        <taxon>Botryosphaeriales</taxon>
        <taxon>Botryosphaeriaceae</taxon>
        <taxon>Diplodia</taxon>
    </lineage>
</organism>
<feature type="transmembrane region" description="Helical" evidence="6">
    <location>
        <begin position="433"/>
        <end position="455"/>
    </location>
</feature>